<name>F0W995_9STRA</name>
<dbReference type="EMBL" id="FR824084">
    <property type="protein sequence ID" value="CCA17708.1"/>
    <property type="molecule type" value="Genomic_DNA"/>
</dbReference>
<dbReference type="HOGENOM" id="CLU_1108700_0_0_1"/>
<gene>
    <name evidence="2" type="primary">AlNc14C39G3362</name>
    <name evidence="3" type="synonym">AlNc14C49G3887</name>
    <name evidence="2" type="ORF">ALNC14_038510</name>
    <name evidence="3" type="ORF">ALNC14_044970</name>
</gene>
<protein>
    <submittedName>
        <fullName evidence="2">AlNc14C39G3362 protein</fullName>
    </submittedName>
    <submittedName>
        <fullName evidence="3">AlNc14C49G3887 protein</fullName>
    </submittedName>
</protein>
<feature type="compositionally biased region" description="Pro residues" evidence="1">
    <location>
        <begin position="7"/>
        <end position="33"/>
    </location>
</feature>
<organism evidence="2">
    <name type="scientific">Albugo laibachii Nc14</name>
    <dbReference type="NCBI Taxonomy" id="890382"/>
    <lineage>
        <taxon>Eukaryota</taxon>
        <taxon>Sar</taxon>
        <taxon>Stramenopiles</taxon>
        <taxon>Oomycota</taxon>
        <taxon>Peronosporomycetes</taxon>
        <taxon>Albuginales</taxon>
        <taxon>Albuginaceae</taxon>
        <taxon>Albugo</taxon>
    </lineage>
</organism>
<evidence type="ECO:0000313" key="2">
    <source>
        <dbReference type="EMBL" id="CCA17708.1"/>
    </source>
</evidence>
<accession>F0W995</accession>
<evidence type="ECO:0000313" key="3">
    <source>
        <dbReference type="EMBL" id="CCA18354.1"/>
    </source>
</evidence>
<dbReference type="AlphaFoldDB" id="F0W995"/>
<proteinExistence type="predicted"/>
<dbReference type="EMBL" id="FR824094">
    <property type="protein sequence ID" value="CCA18354.1"/>
    <property type="molecule type" value="Genomic_DNA"/>
</dbReference>
<sequence length="251" mass="27914">MLSKMNPPLPPYPPPPLPRQPPLPGTPPLPPSSPLMLPLLLHTPQNTYFANYQGPEFDSRRVEFSQSMRALSFEQCMLTPLANTSLNQASQKKSRLESSNYGELELSKTLYEAVCEAWGSVELLLDANAPIWTATHDEILFVDSPISSSSSRDSDSWNDTSSVHLDTLWVKDFLKDVNETKFQLSENLSNQGTCEETDEEIEAEFLNDISSLVTKTPGRKFYALPVTSLFPSLYSQSASKLRASARQVVSA</sequence>
<reference evidence="2" key="1">
    <citation type="journal article" date="2011" name="PLoS Biol.">
        <title>Gene gain and loss during evolution of obligate parasitism in the white rust pathogen of Arabidopsis thaliana.</title>
        <authorList>
            <person name="Kemen E."/>
            <person name="Gardiner A."/>
            <person name="Schultz-Larsen T."/>
            <person name="Kemen A.C."/>
            <person name="Balmuth A.L."/>
            <person name="Robert-Seilaniantz A."/>
            <person name="Bailey K."/>
            <person name="Holub E."/>
            <person name="Studholme D.J."/>
            <person name="Maclean D."/>
            <person name="Jones J.D."/>
        </authorList>
    </citation>
    <scope>NUCLEOTIDE SEQUENCE</scope>
</reference>
<evidence type="ECO:0000256" key="1">
    <source>
        <dbReference type="SAM" id="MobiDB-lite"/>
    </source>
</evidence>
<feature type="region of interest" description="Disordered" evidence="1">
    <location>
        <begin position="1"/>
        <end position="37"/>
    </location>
</feature>
<reference evidence="2" key="2">
    <citation type="submission" date="2011-02" db="EMBL/GenBank/DDBJ databases">
        <authorList>
            <person name="MacLean D."/>
        </authorList>
    </citation>
    <scope>NUCLEOTIDE SEQUENCE</scope>
</reference>